<dbReference type="Proteomes" id="UP000094565">
    <property type="component" value="Chromosome 4"/>
</dbReference>
<feature type="compositionally biased region" description="Basic and acidic residues" evidence="1">
    <location>
        <begin position="175"/>
        <end position="186"/>
    </location>
</feature>
<evidence type="ECO:0000259" key="3">
    <source>
        <dbReference type="SMART" id="SM01406"/>
    </source>
</evidence>
<feature type="region of interest" description="Disordered" evidence="1">
    <location>
        <begin position="29"/>
        <end position="271"/>
    </location>
</feature>
<feature type="chain" id="PRO_5008539500" evidence="2">
    <location>
        <begin position="20"/>
        <end position="304"/>
    </location>
</feature>
<evidence type="ECO:0000256" key="2">
    <source>
        <dbReference type="SAM" id="SignalP"/>
    </source>
</evidence>
<dbReference type="Pfam" id="PF04795">
    <property type="entry name" value="PAPA-1"/>
    <property type="match status" value="1"/>
</dbReference>
<reference evidence="4 5" key="1">
    <citation type="submission" date="2016-02" db="EMBL/GenBank/DDBJ databases">
        <title>Comparative genomic and transcriptomic foundation for Pichia pastoris.</title>
        <authorList>
            <person name="Love K.R."/>
            <person name="Shah K.A."/>
            <person name="Whittaker C.A."/>
            <person name="Wu J."/>
            <person name="Bartlett M.C."/>
            <person name="Ma D."/>
            <person name="Leeson R.L."/>
            <person name="Priest M."/>
            <person name="Young S.K."/>
            <person name="Love J.C."/>
        </authorList>
    </citation>
    <scope>NUCLEOTIDE SEQUENCE [LARGE SCALE GENOMIC DNA]</scope>
    <source>
        <strain evidence="4 5">ATCC 28485</strain>
    </source>
</reference>
<evidence type="ECO:0000313" key="4">
    <source>
        <dbReference type="EMBL" id="ANZ78077.1"/>
    </source>
</evidence>
<organism evidence="4 5">
    <name type="scientific">Komagataella pastoris</name>
    <name type="common">Yeast</name>
    <name type="synonym">Pichia pastoris</name>
    <dbReference type="NCBI Taxonomy" id="4922"/>
    <lineage>
        <taxon>Eukaryota</taxon>
        <taxon>Fungi</taxon>
        <taxon>Dikarya</taxon>
        <taxon>Ascomycota</taxon>
        <taxon>Saccharomycotina</taxon>
        <taxon>Pichiomycetes</taxon>
        <taxon>Pichiales</taxon>
        <taxon>Pichiaceae</taxon>
        <taxon>Komagataella</taxon>
    </lineage>
</organism>
<keyword evidence="5" id="KW-1185">Reference proteome</keyword>
<feature type="compositionally biased region" description="Acidic residues" evidence="1">
    <location>
        <begin position="65"/>
        <end position="92"/>
    </location>
</feature>
<sequence>MTLAFIIILIYSSIKVRESWDAPLRSSAMSSEDISELSDISDGNISSHSEEELEDEIQENGYTPFEEDDEYGHEEDEDDDDNIHDQEQDDYLDSSTQPETVDSEITSQPRLKQSSLVVKLQPRRAKTRLSYNESDDEFPEDEEEVDEEEEVEEEDDDDDDTFETPQAGELTDVSKMTERQRAKYLEQEEPQSFLELPTNKKKKELTEEEILLKREENSRKRKNFNERRLEEEKRDTLNKLLKKRASKVRSKKSLDEFDDEENEVSKRLNRPRRPQLVHPALSRWTCTSKDEQVIIRYGIPGTSK</sequence>
<feature type="compositionally biased region" description="Acidic residues" evidence="1">
    <location>
        <begin position="133"/>
        <end position="162"/>
    </location>
</feature>
<dbReference type="AlphaFoldDB" id="A0A1B2JJ44"/>
<evidence type="ECO:0000256" key="1">
    <source>
        <dbReference type="SAM" id="MobiDB-lite"/>
    </source>
</evidence>
<feature type="compositionally biased region" description="Basic and acidic residues" evidence="1">
    <location>
        <begin position="210"/>
        <end position="237"/>
    </location>
</feature>
<dbReference type="OrthoDB" id="2021186at2759"/>
<dbReference type="InterPro" id="IPR006880">
    <property type="entry name" value="INO80B_C"/>
</dbReference>
<dbReference type="SMART" id="SM01406">
    <property type="entry name" value="PAPA-1"/>
    <property type="match status" value="1"/>
</dbReference>
<feature type="domain" description="INO80 complex subunit B-like conserved region" evidence="3">
    <location>
        <begin position="209"/>
        <end position="299"/>
    </location>
</feature>
<feature type="signal peptide" evidence="2">
    <location>
        <begin position="1"/>
        <end position="19"/>
    </location>
</feature>
<dbReference type="GO" id="GO:0031011">
    <property type="term" value="C:Ino80 complex"/>
    <property type="evidence" value="ECO:0007669"/>
    <property type="project" value="InterPro"/>
</dbReference>
<dbReference type="GO" id="GO:0006338">
    <property type="term" value="P:chromatin remodeling"/>
    <property type="evidence" value="ECO:0007669"/>
    <property type="project" value="InterPro"/>
</dbReference>
<evidence type="ECO:0000313" key="5">
    <source>
        <dbReference type="Proteomes" id="UP000094565"/>
    </source>
</evidence>
<feature type="compositionally biased region" description="Basic residues" evidence="1">
    <location>
        <begin position="240"/>
        <end position="251"/>
    </location>
</feature>
<name>A0A1B2JJ44_PICPA</name>
<gene>
    <name evidence="4" type="primary">IES2</name>
    <name evidence="4" type="ORF">ATY40_BA7505226</name>
</gene>
<feature type="compositionally biased region" description="Polar residues" evidence="1">
    <location>
        <begin position="93"/>
        <end position="116"/>
    </location>
</feature>
<accession>A0A1B2JJ44</accession>
<keyword evidence="2" id="KW-0732">Signal</keyword>
<dbReference type="InterPro" id="IPR029523">
    <property type="entry name" value="INO80B/Ies2"/>
</dbReference>
<dbReference type="PANTHER" id="PTHR21561">
    <property type="entry name" value="INO80 COMPLEX SUBUNIT B"/>
    <property type="match status" value="1"/>
</dbReference>
<dbReference type="PANTHER" id="PTHR21561:SF12">
    <property type="entry name" value="INO80 COMPLEX SUBUNIT B"/>
    <property type="match status" value="1"/>
</dbReference>
<protein>
    <submittedName>
        <fullName evidence="4">BA75_05226T0</fullName>
    </submittedName>
</protein>
<dbReference type="EMBL" id="CP014587">
    <property type="protein sequence ID" value="ANZ78077.1"/>
    <property type="molecule type" value="Genomic_DNA"/>
</dbReference>
<proteinExistence type="predicted"/>